<proteinExistence type="predicted"/>
<dbReference type="EMBL" id="JAFKCZ010000007">
    <property type="protein sequence ID" value="MBN7797109.1"/>
    <property type="molecule type" value="Genomic_DNA"/>
</dbReference>
<reference evidence="2" key="1">
    <citation type="submission" date="2021-02" db="EMBL/GenBank/DDBJ databases">
        <title>PHA producing bacteria isolated from coastal sediment in Guangdong, Shenzhen.</title>
        <authorList>
            <person name="Zheng W."/>
            <person name="Yu S."/>
            <person name="Huang Y."/>
        </authorList>
    </citation>
    <scope>NUCLEOTIDE SEQUENCE</scope>
    <source>
        <strain evidence="2">TN14-10</strain>
    </source>
</reference>
<evidence type="ECO:0000313" key="2">
    <source>
        <dbReference type="EMBL" id="MBN7797109.1"/>
    </source>
</evidence>
<evidence type="ECO:0000313" key="3">
    <source>
        <dbReference type="Proteomes" id="UP000664303"/>
    </source>
</evidence>
<protein>
    <submittedName>
        <fullName evidence="2">Uncharacterized protein</fullName>
    </submittedName>
</protein>
<dbReference type="Proteomes" id="UP000664303">
    <property type="component" value="Unassembled WGS sequence"/>
</dbReference>
<accession>A0A939DFI8</accession>
<gene>
    <name evidence="2" type="ORF">JYP50_10930</name>
</gene>
<keyword evidence="3" id="KW-1185">Reference proteome</keyword>
<sequence>MTTRAIHELIDKAIARERRTHEFQRQLEPGIDALRRRLRLPEPDASAALVDFVIDYVRAAPGALDLAASVGRYLDFYDYVAPFIYLAEDFFLHPVENSPNAGLQCVLREAFLAHRLIEEVNDHHMRLHQRPLLPIDMTEANIIVHHLLGDAAAIRLESLVAATAARQLLKFPAGSEPDTSRPRSVPMPARSRLPAPTRVRLRLEG</sequence>
<name>A0A939DFI8_9GAMM</name>
<comment type="caution">
    <text evidence="2">The sequence shown here is derived from an EMBL/GenBank/DDBJ whole genome shotgun (WGS) entry which is preliminary data.</text>
</comment>
<feature type="region of interest" description="Disordered" evidence="1">
    <location>
        <begin position="172"/>
        <end position="196"/>
    </location>
</feature>
<dbReference type="AlphaFoldDB" id="A0A939DFI8"/>
<organism evidence="2 3">
    <name type="scientific">Parahaliea mediterranea</name>
    <dbReference type="NCBI Taxonomy" id="651086"/>
    <lineage>
        <taxon>Bacteria</taxon>
        <taxon>Pseudomonadati</taxon>
        <taxon>Pseudomonadota</taxon>
        <taxon>Gammaproteobacteria</taxon>
        <taxon>Cellvibrionales</taxon>
        <taxon>Halieaceae</taxon>
        <taxon>Parahaliea</taxon>
    </lineage>
</organism>
<dbReference type="RefSeq" id="WP_206560554.1">
    <property type="nucleotide sequence ID" value="NZ_JAFKCZ010000007.1"/>
</dbReference>
<evidence type="ECO:0000256" key="1">
    <source>
        <dbReference type="SAM" id="MobiDB-lite"/>
    </source>
</evidence>